<comment type="caution">
    <text evidence="2">The sequence shown here is derived from an EMBL/GenBank/DDBJ whole genome shotgun (WGS) entry which is preliminary data.</text>
</comment>
<dbReference type="AlphaFoldDB" id="A0AAW9JYI6"/>
<evidence type="ECO:0000256" key="1">
    <source>
        <dbReference type="SAM" id="Phobius"/>
    </source>
</evidence>
<gene>
    <name evidence="2" type="ORF">RAK27_01805</name>
</gene>
<name>A0AAW9JYI6_CARML</name>
<dbReference type="GeneID" id="83606957"/>
<feature type="transmembrane region" description="Helical" evidence="1">
    <location>
        <begin position="36"/>
        <end position="59"/>
    </location>
</feature>
<feature type="transmembrane region" description="Helical" evidence="1">
    <location>
        <begin position="12"/>
        <end position="30"/>
    </location>
</feature>
<organism evidence="2 3">
    <name type="scientific">Carnobacterium maltaromaticum</name>
    <name type="common">Carnobacterium piscicola</name>
    <dbReference type="NCBI Taxonomy" id="2751"/>
    <lineage>
        <taxon>Bacteria</taxon>
        <taxon>Bacillati</taxon>
        <taxon>Bacillota</taxon>
        <taxon>Bacilli</taxon>
        <taxon>Lactobacillales</taxon>
        <taxon>Carnobacteriaceae</taxon>
        <taxon>Carnobacterium</taxon>
    </lineage>
</organism>
<reference evidence="2" key="1">
    <citation type="submission" date="2023-08" db="EMBL/GenBank/DDBJ databases">
        <title>Genomic characterization of piscicolin 126 produced by Carnobacterium maltaromaticum CM22 strain isolated from salmon (Salmo salar).</title>
        <authorList>
            <person name="Gonzalez-Gragera E."/>
            <person name="Garcia-Lopez J.D."/>
            <person name="Teso-Perez C."/>
            <person name="Gimenez-Hernandez I."/>
            <person name="Peralta-Sanchez J.M."/>
            <person name="Valdivia E."/>
            <person name="Montalban-Lopez M."/>
            <person name="Martin-Platero A.M."/>
            <person name="Banos A."/>
            <person name="Martinez-Bueno M."/>
        </authorList>
    </citation>
    <scope>NUCLEOTIDE SEQUENCE</scope>
    <source>
        <strain evidence="2">CM22</strain>
    </source>
</reference>
<protein>
    <submittedName>
        <fullName evidence="2">Uncharacterized protein</fullName>
    </submittedName>
</protein>
<sequence length="107" mass="12352">MGHKKINWKNLVGIILFNLLIASLIVLFFYSIAAILWVSIFTLTVSPFLVIIADVLHYLPFSMENLIIGTLFYALAMLLVPIVAKYTTKLIKLTKDYILYTIKFLYY</sequence>
<accession>A0AAW9JYI6</accession>
<keyword evidence="1" id="KW-0812">Transmembrane</keyword>
<dbReference type="Proteomes" id="UP001290462">
    <property type="component" value="Unassembled WGS sequence"/>
</dbReference>
<evidence type="ECO:0000313" key="3">
    <source>
        <dbReference type="Proteomes" id="UP001290462"/>
    </source>
</evidence>
<keyword evidence="1" id="KW-0472">Membrane</keyword>
<dbReference type="EMBL" id="JAVBVO010000001">
    <property type="protein sequence ID" value="MDZ5757390.1"/>
    <property type="molecule type" value="Genomic_DNA"/>
</dbReference>
<keyword evidence="1" id="KW-1133">Transmembrane helix</keyword>
<dbReference type="RefSeq" id="WP_010053162.1">
    <property type="nucleotide sequence ID" value="NZ_BJOJ01000030.1"/>
</dbReference>
<evidence type="ECO:0000313" key="2">
    <source>
        <dbReference type="EMBL" id="MDZ5757390.1"/>
    </source>
</evidence>
<proteinExistence type="predicted"/>
<feature type="transmembrane region" description="Helical" evidence="1">
    <location>
        <begin position="66"/>
        <end position="84"/>
    </location>
</feature>